<accession>A0A1A6H4Y5</accession>
<proteinExistence type="predicted"/>
<reference evidence="1 2" key="1">
    <citation type="submission" date="2016-06" db="EMBL/GenBank/DDBJ databases">
        <title>The Draft Genome Sequence and Annotation of the Desert Woodrat Neotoma lepida.</title>
        <authorList>
            <person name="Campbell M."/>
            <person name="Oakeson K.F."/>
            <person name="Yandell M."/>
            <person name="Halpert J.R."/>
            <person name="Dearing D."/>
        </authorList>
    </citation>
    <scope>NUCLEOTIDE SEQUENCE [LARGE SCALE GENOMIC DNA]</scope>
    <source>
        <strain evidence="1">417</strain>
        <tissue evidence="1">Liver</tissue>
    </source>
</reference>
<organism evidence="1 2">
    <name type="scientific">Neotoma lepida</name>
    <name type="common">Desert woodrat</name>
    <dbReference type="NCBI Taxonomy" id="56216"/>
    <lineage>
        <taxon>Eukaryota</taxon>
        <taxon>Metazoa</taxon>
        <taxon>Chordata</taxon>
        <taxon>Craniata</taxon>
        <taxon>Vertebrata</taxon>
        <taxon>Euteleostomi</taxon>
        <taxon>Mammalia</taxon>
        <taxon>Eutheria</taxon>
        <taxon>Euarchontoglires</taxon>
        <taxon>Glires</taxon>
        <taxon>Rodentia</taxon>
        <taxon>Myomorpha</taxon>
        <taxon>Muroidea</taxon>
        <taxon>Cricetidae</taxon>
        <taxon>Neotominae</taxon>
        <taxon>Neotoma</taxon>
    </lineage>
</organism>
<keyword evidence="2" id="KW-1185">Reference proteome</keyword>
<protein>
    <submittedName>
        <fullName evidence="1">Uncharacterized protein</fullName>
    </submittedName>
</protein>
<dbReference type="EMBL" id="LZPO01046803">
    <property type="protein sequence ID" value="OBS73386.1"/>
    <property type="molecule type" value="Genomic_DNA"/>
</dbReference>
<dbReference type="AlphaFoldDB" id="A0A1A6H4Y5"/>
<sequence>MVSLHFRSEVHLRSCFRRGRRTRVLRPPAAAERAAGCSGALCPGVRTGRAHEAPPATGRNHALAPFSSEEFQVTPAGVTRSFDWKIGVCALNENLALLRTPGPVGFDSAMLFRCLPA</sequence>
<evidence type="ECO:0000313" key="2">
    <source>
        <dbReference type="Proteomes" id="UP000092124"/>
    </source>
</evidence>
<evidence type="ECO:0000313" key="1">
    <source>
        <dbReference type="EMBL" id="OBS73386.1"/>
    </source>
</evidence>
<comment type="caution">
    <text evidence="1">The sequence shown here is derived from an EMBL/GenBank/DDBJ whole genome shotgun (WGS) entry which is preliminary data.</text>
</comment>
<dbReference type="Proteomes" id="UP000092124">
    <property type="component" value="Unassembled WGS sequence"/>
</dbReference>
<name>A0A1A6H4Y5_NEOLE</name>
<gene>
    <name evidence="1" type="ORF">A6R68_12063</name>
</gene>